<dbReference type="CDD" id="cd01895">
    <property type="entry name" value="EngA2"/>
    <property type="match status" value="1"/>
</dbReference>
<evidence type="ECO:0000256" key="2">
    <source>
        <dbReference type="ARBA" id="ARBA00020953"/>
    </source>
</evidence>
<dbReference type="NCBIfam" id="TIGR03594">
    <property type="entry name" value="GTPase_EngA"/>
    <property type="match status" value="1"/>
</dbReference>
<reference evidence="13" key="1">
    <citation type="submission" date="2020-10" db="EMBL/GenBank/DDBJ databases">
        <authorList>
            <person name="Gilroy R."/>
        </authorList>
    </citation>
    <scope>NUCLEOTIDE SEQUENCE</scope>
    <source>
        <strain evidence="13">CHK186-9395</strain>
    </source>
</reference>
<keyword evidence="5 9" id="KW-0547">Nucleotide-binding</keyword>
<dbReference type="HAMAP" id="MF_00195">
    <property type="entry name" value="GTPase_Der"/>
    <property type="match status" value="1"/>
</dbReference>
<dbReference type="PANTHER" id="PTHR43834">
    <property type="entry name" value="GTPASE DER"/>
    <property type="match status" value="1"/>
</dbReference>
<dbReference type="InterPro" id="IPR032859">
    <property type="entry name" value="KH_dom-like"/>
</dbReference>
<comment type="similarity">
    <text evidence="1 9 10 11">Belongs to the TRAFAC class TrmE-Era-EngA-EngB-Septin-like GTPase superfamily. EngA (Der) GTPase family.</text>
</comment>
<name>A0A9D1NDW6_9FIRM</name>
<feature type="binding site" evidence="9">
    <location>
        <begin position="57"/>
        <end position="61"/>
    </location>
    <ligand>
        <name>GTP</name>
        <dbReference type="ChEBI" id="CHEBI:37565"/>
        <label>1</label>
    </ligand>
</feature>
<dbReference type="Pfam" id="PF01926">
    <property type="entry name" value="MMR_HSR1"/>
    <property type="match status" value="2"/>
</dbReference>
<feature type="binding site" evidence="9">
    <location>
        <begin position="228"/>
        <end position="232"/>
    </location>
    <ligand>
        <name>GTP</name>
        <dbReference type="ChEBI" id="CHEBI:37565"/>
        <label>2</label>
    </ligand>
</feature>
<dbReference type="InterPro" id="IPR016484">
    <property type="entry name" value="GTPase_Der"/>
</dbReference>
<dbReference type="NCBIfam" id="TIGR00231">
    <property type="entry name" value="small_GTP"/>
    <property type="match status" value="2"/>
</dbReference>
<dbReference type="Gene3D" id="3.40.50.300">
    <property type="entry name" value="P-loop containing nucleotide triphosphate hydrolases"/>
    <property type="match status" value="2"/>
</dbReference>
<protein>
    <recommendedName>
        <fullName evidence="2 9">GTPase Der</fullName>
    </recommendedName>
    <alternativeName>
        <fullName evidence="7 9">GTP-binding protein EngA</fullName>
    </alternativeName>
</protein>
<dbReference type="GO" id="GO:0042254">
    <property type="term" value="P:ribosome biogenesis"/>
    <property type="evidence" value="ECO:0007669"/>
    <property type="project" value="UniProtKB-KW"/>
</dbReference>
<sequence>MKKPLVAIVGRPNVGKSTFFNYIVGKRISIVDPTPGVTRDRVYADAEWCGHKFTLVDTGGLDSASEDIFQKNIFMQAEIAVELADVVIFIVDGNAGVTRNDEEVASFLRKSRKPIVLAVNKLDTFDVQKTYDFYSLGLGEPYPMSTLQAKGLGEILDEVVKHFPEPTSVEEDKSIKIAVVGRPNAGKSSIVNRILGEDRVVVSDVAGTTRDAIDSNFKYNGKDYTIIDTAGLRRKRAVENESIESYSVIRSMDAIKRADIVLIVFNASEEISEQDVRIAGYVHEENKPSIIIMNKWDLVEKDDKTILRYQKDLDEKLKFMSYFRTLYISALTGKRFNEIMPEVEKVMENNSRRIPTGALNEIIQSAIIANEPPFRKGKRLKIKYITQADTNPPTFVLFVNDGTIIHYSYLRYLENYLRNSVDFSGTPIKLVVKSREEEE</sequence>
<feature type="binding site" evidence="9">
    <location>
        <begin position="10"/>
        <end position="17"/>
    </location>
    <ligand>
        <name>GTP</name>
        <dbReference type="ChEBI" id="CHEBI:37565"/>
        <label>1</label>
    </ligand>
</feature>
<comment type="subunit">
    <text evidence="9">Associates with the 50S ribosomal subunit.</text>
</comment>
<feature type="domain" description="EngA-type G" evidence="12">
    <location>
        <begin position="175"/>
        <end position="351"/>
    </location>
</feature>
<evidence type="ECO:0000256" key="9">
    <source>
        <dbReference type="HAMAP-Rule" id="MF_00195"/>
    </source>
</evidence>
<evidence type="ECO:0000256" key="4">
    <source>
        <dbReference type="ARBA" id="ARBA00022737"/>
    </source>
</evidence>
<dbReference type="Proteomes" id="UP000886861">
    <property type="component" value="Unassembled WGS sequence"/>
</dbReference>
<feature type="domain" description="EngA-type G" evidence="12">
    <location>
        <begin position="4"/>
        <end position="167"/>
    </location>
</feature>
<dbReference type="SUPFAM" id="SSF52540">
    <property type="entry name" value="P-loop containing nucleoside triphosphate hydrolases"/>
    <property type="match status" value="2"/>
</dbReference>
<keyword evidence="3 9" id="KW-0690">Ribosome biogenesis</keyword>
<evidence type="ECO:0000256" key="7">
    <source>
        <dbReference type="ARBA" id="ARBA00032345"/>
    </source>
</evidence>
<evidence type="ECO:0000256" key="10">
    <source>
        <dbReference type="PROSITE-ProRule" id="PRU01049"/>
    </source>
</evidence>
<dbReference type="CDD" id="cd01894">
    <property type="entry name" value="EngA1"/>
    <property type="match status" value="1"/>
</dbReference>
<dbReference type="PIRSF" id="PIRSF006485">
    <property type="entry name" value="GTP-binding_EngA"/>
    <property type="match status" value="1"/>
</dbReference>
<evidence type="ECO:0000256" key="11">
    <source>
        <dbReference type="RuleBase" id="RU004481"/>
    </source>
</evidence>
<dbReference type="InterPro" id="IPR027417">
    <property type="entry name" value="P-loop_NTPase"/>
</dbReference>
<proteinExistence type="inferred from homology"/>
<dbReference type="PANTHER" id="PTHR43834:SF6">
    <property type="entry name" value="GTPASE DER"/>
    <property type="match status" value="1"/>
</dbReference>
<evidence type="ECO:0000256" key="1">
    <source>
        <dbReference type="ARBA" id="ARBA00008279"/>
    </source>
</evidence>
<dbReference type="AlphaFoldDB" id="A0A9D1NDW6"/>
<evidence type="ECO:0000256" key="8">
    <source>
        <dbReference type="ARBA" id="ARBA00053470"/>
    </source>
</evidence>
<evidence type="ECO:0000256" key="3">
    <source>
        <dbReference type="ARBA" id="ARBA00022517"/>
    </source>
</evidence>
<dbReference type="EMBL" id="DVOJ01000003">
    <property type="protein sequence ID" value="HIV01025.1"/>
    <property type="molecule type" value="Genomic_DNA"/>
</dbReference>
<dbReference type="FunFam" id="3.40.50.300:FF:000057">
    <property type="entry name" value="GTPase Der"/>
    <property type="match status" value="1"/>
</dbReference>
<keyword evidence="6 9" id="KW-0342">GTP-binding</keyword>
<comment type="function">
    <text evidence="8 9 11">GTPase that plays an essential role in the late steps of ribosome biogenesis.</text>
</comment>
<gene>
    <name evidence="9 13" type="primary">der</name>
    <name evidence="13" type="ORF">IAA62_00465</name>
</gene>
<feature type="binding site" evidence="9">
    <location>
        <begin position="294"/>
        <end position="297"/>
    </location>
    <ligand>
        <name>GTP</name>
        <dbReference type="ChEBI" id="CHEBI:37565"/>
        <label>2</label>
    </ligand>
</feature>
<feature type="binding site" evidence="9">
    <location>
        <begin position="120"/>
        <end position="123"/>
    </location>
    <ligand>
        <name>GTP</name>
        <dbReference type="ChEBI" id="CHEBI:37565"/>
        <label>1</label>
    </ligand>
</feature>
<evidence type="ECO:0000313" key="14">
    <source>
        <dbReference type="Proteomes" id="UP000886861"/>
    </source>
</evidence>
<evidence type="ECO:0000256" key="6">
    <source>
        <dbReference type="ARBA" id="ARBA00023134"/>
    </source>
</evidence>
<dbReference type="InterPro" id="IPR006073">
    <property type="entry name" value="GTP-bd"/>
</dbReference>
<keyword evidence="4 11" id="KW-0677">Repeat</keyword>
<evidence type="ECO:0000256" key="5">
    <source>
        <dbReference type="ARBA" id="ARBA00022741"/>
    </source>
</evidence>
<organism evidence="13 14">
    <name type="scientific">Candidatus Caccopulliclostridium gallistercoris</name>
    <dbReference type="NCBI Taxonomy" id="2840719"/>
    <lineage>
        <taxon>Bacteria</taxon>
        <taxon>Bacillati</taxon>
        <taxon>Bacillota</taxon>
        <taxon>Clostridia</taxon>
        <taxon>Candidatus Caccopulliclostridium</taxon>
    </lineage>
</organism>
<dbReference type="Pfam" id="PF14714">
    <property type="entry name" value="KH_dom-like"/>
    <property type="match status" value="1"/>
</dbReference>
<dbReference type="InterPro" id="IPR031166">
    <property type="entry name" value="G_ENGA"/>
</dbReference>
<dbReference type="FunFam" id="3.40.50.300:FF:000040">
    <property type="entry name" value="GTPase Der"/>
    <property type="match status" value="1"/>
</dbReference>
<accession>A0A9D1NDW6</accession>
<dbReference type="InterPro" id="IPR015946">
    <property type="entry name" value="KH_dom-like_a/b"/>
</dbReference>
<evidence type="ECO:0000259" key="12">
    <source>
        <dbReference type="PROSITE" id="PS51712"/>
    </source>
</evidence>
<dbReference type="PROSITE" id="PS51712">
    <property type="entry name" value="G_ENGA"/>
    <property type="match status" value="2"/>
</dbReference>
<evidence type="ECO:0000313" key="13">
    <source>
        <dbReference type="EMBL" id="HIV01025.1"/>
    </source>
</evidence>
<dbReference type="FunFam" id="3.30.300.20:FF:000004">
    <property type="entry name" value="GTPase Der"/>
    <property type="match status" value="1"/>
</dbReference>
<dbReference type="InterPro" id="IPR005225">
    <property type="entry name" value="Small_GTP-bd"/>
</dbReference>
<reference evidence="13" key="2">
    <citation type="journal article" date="2021" name="PeerJ">
        <title>Extensive microbial diversity within the chicken gut microbiome revealed by metagenomics and culture.</title>
        <authorList>
            <person name="Gilroy R."/>
            <person name="Ravi A."/>
            <person name="Getino M."/>
            <person name="Pursley I."/>
            <person name="Horton D.L."/>
            <person name="Alikhan N.F."/>
            <person name="Baker D."/>
            <person name="Gharbi K."/>
            <person name="Hall N."/>
            <person name="Watson M."/>
            <person name="Adriaenssens E.M."/>
            <person name="Foster-Nyarko E."/>
            <person name="Jarju S."/>
            <person name="Secka A."/>
            <person name="Antonio M."/>
            <person name="Oren A."/>
            <person name="Chaudhuri R.R."/>
            <person name="La Ragione R."/>
            <person name="Hildebrand F."/>
            <person name="Pallen M.J."/>
        </authorList>
    </citation>
    <scope>NUCLEOTIDE SEQUENCE</scope>
    <source>
        <strain evidence="13">CHK186-9395</strain>
    </source>
</reference>
<comment type="caution">
    <text evidence="13">The sequence shown here is derived from an EMBL/GenBank/DDBJ whole genome shotgun (WGS) entry which is preliminary data.</text>
</comment>
<feature type="binding site" evidence="9">
    <location>
        <begin position="181"/>
        <end position="188"/>
    </location>
    <ligand>
        <name>GTP</name>
        <dbReference type="ChEBI" id="CHEBI:37565"/>
        <label>2</label>
    </ligand>
</feature>
<dbReference type="GO" id="GO:0043022">
    <property type="term" value="F:ribosome binding"/>
    <property type="evidence" value="ECO:0007669"/>
    <property type="project" value="TreeGrafter"/>
</dbReference>
<dbReference type="Gene3D" id="3.30.300.20">
    <property type="match status" value="1"/>
</dbReference>
<dbReference type="GO" id="GO:0005525">
    <property type="term" value="F:GTP binding"/>
    <property type="evidence" value="ECO:0007669"/>
    <property type="project" value="UniProtKB-UniRule"/>
</dbReference>